<dbReference type="Gene3D" id="3.40.30.10">
    <property type="entry name" value="Glutaredoxin"/>
    <property type="match status" value="1"/>
</dbReference>
<name>A0A165ZYG5_EXIGL</name>
<accession>A0A165ZYG5</accession>
<reference evidence="1 2" key="1">
    <citation type="journal article" date="2016" name="Mol. Biol. Evol.">
        <title>Comparative Genomics of Early-Diverging Mushroom-Forming Fungi Provides Insights into the Origins of Lignocellulose Decay Capabilities.</title>
        <authorList>
            <person name="Nagy L.G."/>
            <person name="Riley R."/>
            <person name="Tritt A."/>
            <person name="Adam C."/>
            <person name="Daum C."/>
            <person name="Floudas D."/>
            <person name="Sun H."/>
            <person name="Yadav J.S."/>
            <person name="Pangilinan J."/>
            <person name="Larsson K.H."/>
            <person name="Matsuura K."/>
            <person name="Barry K."/>
            <person name="Labutti K."/>
            <person name="Kuo R."/>
            <person name="Ohm R.A."/>
            <person name="Bhattacharya S.S."/>
            <person name="Shirouzu T."/>
            <person name="Yoshinaga Y."/>
            <person name="Martin F.M."/>
            <person name="Grigoriev I.V."/>
            <person name="Hibbett D.S."/>
        </authorList>
    </citation>
    <scope>NUCLEOTIDE SEQUENCE [LARGE SCALE GENOMIC DNA]</scope>
    <source>
        <strain evidence="1 2">HHB12029</strain>
    </source>
</reference>
<dbReference type="InterPro" id="IPR036249">
    <property type="entry name" value="Thioredoxin-like_sf"/>
</dbReference>
<dbReference type="AlphaFoldDB" id="A0A165ZYG5"/>
<protein>
    <recommendedName>
        <fullName evidence="3">Thioredoxin-like fold domain-containing protein</fullName>
    </recommendedName>
</protein>
<sequence length="243" mass="26594">MAAPPAPPSPARLLPSLHVFGPDDAPNTVELYLDFVCPRSRALFRATIMGPSRDMDGVEMSAGALAVIFGDPKFKTRFKVVVRPFVQGVHLGSKVTHEVALAVLTVAGDQFWSFCNAVFDAQLTSENYFDQRVDDMTPNALRAELITVFNGVLPPNIDEPTIVPRVRILTSQKSNPMSAEIEKSIPQAGSLPICESLKQVIQKSYRNPASAPGVALWNGAIIPEFSPNWGQLEWTTFLMSRLS</sequence>
<gene>
    <name evidence="1" type="ORF">EXIGLDRAFT_840456</name>
</gene>
<evidence type="ECO:0000313" key="1">
    <source>
        <dbReference type="EMBL" id="KZV86829.1"/>
    </source>
</evidence>
<proteinExistence type="predicted"/>
<evidence type="ECO:0000313" key="2">
    <source>
        <dbReference type="Proteomes" id="UP000077266"/>
    </source>
</evidence>
<dbReference type="Proteomes" id="UP000077266">
    <property type="component" value="Unassembled WGS sequence"/>
</dbReference>
<dbReference type="EMBL" id="KV426143">
    <property type="protein sequence ID" value="KZV86829.1"/>
    <property type="molecule type" value="Genomic_DNA"/>
</dbReference>
<keyword evidence="2" id="KW-1185">Reference proteome</keyword>
<dbReference type="OrthoDB" id="37297at2759"/>
<dbReference type="STRING" id="1314781.A0A165ZYG5"/>
<evidence type="ECO:0008006" key="3">
    <source>
        <dbReference type="Google" id="ProtNLM"/>
    </source>
</evidence>
<dbReference type="InParanoid" id="A0A165ZYG5"/>
<dbReference type="SUPFAM" id="SSF52833">
    <property type="entry name" value="Thioredoxin-like"/>
    <property type="match status" value="1"/>
</dbReference>
<organism evidence="1 2">
    <name type="scientific">Exidia glandulosa HHB12029</name>
    <dbReference type="NCBI Taxonomy" id="1314781"/>
    <lineage>
        <taxon>Eukaryota</taxon>
        <taxon>Fungi</taxon>
        <taxon>Dikarya</taxon>
        <taxon>Basidiomycota</taxon>
        <taxon>Agaricomycotina</taxon>
        <taxon>Agaricomycetes</taxon>
        <taxon>Auriculariales</taxon>
        <taxon>Exidiaceae</taxon>
        <taxon>Exidia</taxon>
    </lineage>
</organism>